<dbReference type="Proteomes" id="UP000618754">
    <property type="component" value="Unassembled WGS sequence"/>
</dbReference>
<organism evidence="2 3">
    <name type="scientific">Mucilaginibacter rigui</name>
    <dbReference type="NCBI Taxonomy" id="534635"/>
    <lineage>
        <taxon>Bacteria</taxon>
        <taxon>Pseudomonadati</taxon>
        <taxon>Bacteroidota</taxon>
        <taxon>Sphingobacteriia</taxon>
        <taxon>Sphingobacteriales</taxon>
        <taxon>Sphingobacteriaceae</taxon>
        <taxon>Mucilaginibacter</taxon>
    </lineage>
</organism>
<reference evidence="2 3" key="1">
    <citation type="submission" date="2020-09" db="EMBL/GenBank/DDBJ databases">
        <title>Novel species of Mucilaginibacter isolated from a glacier on the Tibetan Plateau.</title>
        <authorList>
            <person name="Liu Q."/>
            <person name="Xin Y.-H."/>
        </authorList>
    </citation>
    <scope>NUCLEOTIDE SEQUENCE [LARGE SCALE GENOMIC DNA]</scope>
    <source>
        <strain evidence="2 3">CGMCC 1.13878</strain>
    </source>
</reference>
<feature type="domain" description="PhnA protein N-terminal proteobacterial" evidence="1">
    <location>
        <begin position="4"/>
        <end position="50"/>
    </location>
</feature>
<evidence type="ECO:0000313" key="2">
    <source>
        <dbReference type="EMBL" id="MBD1384632.1"/>
    </source>
</evidence>
<dbReference type="InterPro" id="IPR013988">
    <property type="entry name" value="YjdM_C"/>
</dbReference>
<dbReference type="InterPro" id="IPR013991">
    <property type="entry name" value="PhnaA_N_proteobac"/>
</dbReference>
<gene>
    <name evidence="2" type="ORF">IDJ75_05020</name>
</gene>
<dbReference type="SUPFAM" id="SSF82057">
    <property type="entry name" value="Prokaryotic SH3-related domain"/>
    <property type="match status" value="1"/>
</dbReference>
<dbReference type="Gene3D" id="2.30.30.40">
    <property type="entry name" value="SH3 Domains"/>
    <property type="match status" value="1"/>
</dbReference>
<sequence>MNITLNAGSPEINTCELCQSASELTVYTVSPAGYAANNINVCLGCKSELAKPEKPDNRYWRFLAEAMWSDVPAVQVLSWRILSLLKDEDWAAGCLEILYLEDDLLAWAKAGFTVEAEEPAEVHRDSLGNELQHGDTVILTRSLDVKGSSLNPRMGTVVKNIRLVSDNTDQIEGKIDGQTIVILTKYLRRQKN</sequence>
<comment type="caution">
    <text evidence="2">The sequence shown here is derived from an EMBL/GenBank/DDBJ whole genome shotgun (WGS) entry which is preliminary data.</text>
</comment>
<proteinExistence type="predicted"/>
<evidence type="ECO:0000313" key="3">
    <source>
        <dbReference type="Proteomes" id="UP000618754"/>
    </source>
</evidence>
<dbReference type="Pfam" id="PF03831">
    <property type="entry name" value="YjdM"/>
    <property type="match status" value="1"/>
</dbReference>
<dbReference type="SMART" id="SM00782">
    <property type="entry name" value="PhnA_Zn_Ribbon"/>
    <property type="match status" value="1"/>
</dbReference>
<protein>
    <submittedName>
        <fullName evidence="2">PhnA domain-containing protein</fullName>
    </submittedName>
</protein>
<dbReference type="EMBL" id="JACWMW010000001">
    <property type="protein sequence ID" value="MBD1384632.1"/>
    <property type="molecule type" value="Genomic_DNA"/>
</dbReference>
<name>A0ABR7X4A1_9SPHI</name>
<evidence type="ECO:0000259" key="1">
    <source>
        <dbReference type="SMART" id="SM00782"/>
    </source>
</evidence>
<keyword evidence="3" id="KW-1185">Reference proteome</keyword>
<accession>A0ABR7X4A1</accession>